<dbReference type="EMBL" id="JADOTY010000001">
    <property type="protein sequence ID" value="MBG6105895.1"/>
    <property type="molecule type" value="Genomic_DNA"/>
</dbReference>
<reference evidence="1 2" key="1">
    <citation type="submission" date="2020-11" db="EMBL/GenBank/DDBJ databases">
        <title>Sequencing the genomes of 1000 actinobacteria strains.</title>
        <authorList>
            <person name="Klenk H.-P."/>
        </authorList>
    </citation>
    <scope>NUCLEOTIDE SEQUENCE [LARGE SCALE GENOMIC DNA]</scope>
    <source>
        <strain evidence="1 2">DSM 101695</strain>
    </source>
</reference>
<evidence type="ECO:0000313" key="2">
    <source>
        <dbReference type="Proteomes" id="UP000631791"/>
    </source>
</evidence>
<sequence>MDLHGRLVERSRRHDTLAAAHIHATLGAAAVELDDVMGRPRAAEDAVNEASARAFVVKERFDGVKDALRGYRQDLLADGTPAKAADRLMAWRFDGEDAGTAAEPQQ</sequence>
<organism evidence="1 2">
    <name type="scientific">Micromonospora vinacea</name>
    <dbReference type="NCBI Taxonomy" id="709878"/>
    <lineage>
        <taxon>Bacteria</taxon>
        <taxon>Bacillati</taxon>
        <taxon>Actinomycetota</taxon>
        <taxon>Actinomycetes</taxon>
        <taxon>Micromonosporales</taxon>
        <taxon>Micromonosporaceae</taxon>
        <taxon>Micromonospora</taxon>
    </lineage>
</organism>
<name>A0ABS0KBM8_9ACTN</name>
<dbReference type="RefSeq" id="WP_196924132.1">
    <property type="nucleotide sequence ID" value="NZ_JADOTY010000001.1"/>
</dbReference>
<gene>
    <name evidence="1" type="ORF">IW249_006309</name>
</gene>
<dbReference type="Proteomes" id="UP000631791">
    <property type="component" value="Unassembled WGS sequence"/>
</dbReference>
<comment type="caution">
    <text evidence="1">The sequence shown here is derived from an EMBL/GenBank/DDBJ whole genome shotgun (WGS) entry which is preliminary data.</text>
</comment>
<protein>
    <recommendedName>
        <fullName evidence="3">Excreted virulence factor EspC, type VII ESX diderm</fullName>
    </recommendedName>
</protein>
<proteinExistence type="predicted"/>
<accession>A0ABS0KBM8</accession>
<evidence type="ECO:0000313" key="1">
    <source>
        <dbReference type="EMBL" id="MBG6105895.1"/>
    </source>
</evidence>
<keyword evidence="2" id="KW-1185">Reference proteome</keyword>
<evidence type="ECO:0008006" key="3">
    <source>
        <dbReference type="Google" id="ProtNLM"/>
    </source>
</evidence>